<dbReference type="Proteomes" id="UP000035503">
    <property type="component" value="Chromosome"/>
</dbReference>
<reference evidence="13 14" key="1">
    <citation type="journal article" date="2015" name="Genome Announc.">
        <title>Complete Genome Sequence of 'Candidatus Liberibacter africanus,' a Bacterium Associated with Citrus Huanglongbing.</title>
        <authorList>
            <person name="Lin H."/>
            <person name="Pietersen G."/>
            <person name="Han C."/>
            <person name="Read D.A."/>
            <person name="Lou B."/>
            <person name="Gupta G."/>
            <person name="Civerolo E.L."/>
        </authorList>
    </citation>
    <scope>NUCLEOTIDE SEQUENCE [LARGE SCALE GENOMIC DNA]</scope>
    <source>
        <strain evidence="13 14">PTSAPSY</strain>
    </source>
</reference>
<evidence type="ECO:0000256" key="9">
    <source>
        <dbReference type="ARBA" id="ARBA00032200"/>
    </source>
</evidence>
<dbReference type="InterPro" id="IPR002379">
    <property type="entry name" value="ATPase_proteolipid_c-like_dom"/>
</dbReference>
<evidence type="ECO:0000256" key="8">
    <source>
        <dbReference type="ARBA" id="ARBA00023310"/>
    </source>
</evidence>
<protein>
    <recommendedName>
        <fullName evidence="9">ATP synthase F(0) sector subunit c</fullName>
    </recommendedName>
    <alternativeName>
        <fullName evidence="10">F-type ATPase subunit c</fullName>
    </alternativeName>
</protein>
<organism evidence="13 14">
    <name type="scientific">Candidatus Liberibacter africanus PTSAPSY</name>
    <dbReference type="NCBI Taxonomy" id="1277257"/>
    <lineage>
        <taxon>Bacteria</taxon>
        <taxon>Pseudomonadati</taxon>
        <taxon>Pseudomonadota</taxon>
        <taxon>Alphaproteobacteria</taxon>
        <taxon>Hyphomicrobiales</taxon>
        <taxon>Rhizobiaceae</taxon>
        <taxon>Liberibacter</taxon>
    </lineage>
</organism>
<evidence type="ECO:0000256" key="4">
    <source>
        <dbReference type="ARBA" id="ARBA00022692"/>
    </source>
</evidence>
<dbReference type="Gene3D" id="1.20.20.10">
    <property type="entry name" value="F1F0 ATP synthase subunit C"/>
    <property type="match status" value="1"/>
</dbReference>
<evidence type="ECO:0000313" key="13">
    <source>
        <dbReference type="EMBL" id="AKK20626.1"/>
    </source>
</evidence>
<dbReference type="InterPro" id="IPR035921">
    <property type="entry name" value="F/V-ATP_Csub_sf"/>
</dbReference>
<dbReference type="InterPro" id="IPR038662">
    <property type="entry name" value="ATP_synth_F0_csu_sf"/>
</dbReference>
<keyword evidence="3" id="KW-0406">Ion transport</keyword>
<keyword evidence="3" id="KW-0138">CF(0)</keyword>
<evidence type="ECO:0000256" key="1">
    <source>
        <dbReference type="ARBA" id="ARBA00004141"/>
    </source>
</evidence>
<dbReference type="GO" id="GO:0015986">
    <property type="term" value="P:proton motive force-driven ATP synthesis"/>
    <property type="evidence" value="ECO:0007669"/>
    <property type="project" value="InterPro"/>
</dbReference>
<evidence type="ECO:0000256" key="3">
    <source>
        <dbReference type="ARBA" id="ARBA00022547"/>
    </source>
</evidence>
<dbReference type="SUPFAM" id="SSF81333">
    <property type="entry name" value="F1F0 ATP synthase subunit C"/>
    <property type="match status" value="1"/>
</dbReference>
<gene>
    <name evidence="13" type="ORF">G293_05075</name>
</gene>
<keyword evidence="7 11" id="KW-0472">Membrane</keyword>
<evidence type="ECO:0000259" key="12">
    <source>
        <dbReference type="Pfam" id="PF00137"/>
    </source>
</evidence>
<dbReference type="KEGG" id="lau:G293_05075"/>
<feature type="transmembrane region" description="Helical" evidence="11">
    <location>
        <begin position="21"/>
        <end position="43"/>
    </location>
</feature>
<keyword evidence="4 11" id="KW-0812">Transmembrane</keyword>
<dbReference type="GO" id="GO:0033177">
    <property type="term" value="C:proton-transporting two-sector ATPase complex, proton-transporting domain"/>
    <property type="evidence" value="ECO:0007669"/>
    <property type="project" value="InterPro"/>
</dbReference>
<dbReference type="RefSeq" id="WP_047264576.1">
    <property type="nucleotide sequence ID" value="NZ_CP004021.1"/>
</dbReference>
<keyword evidence="14" id="KW-1185">Reference proteome</keyword>
<dbReference type="AlphaFoldDB" id="A0A0G3I407"/>
<dbReference type="OrthoDB" id="9811093at2"/>
<dbReference type="InterPro" id="IPR000454">
    <property type="entry name" value="ATP_synth_F0_csu"/>
</dbReference>
<evidence type="ECO:0000256" key="7">
    <source>
        <dbReference type="ARBA" id="ARBA00023136"/>
    </source>
</evidence>
<dbReference type="PRINTS" id="PR00124">
    <property type="entry name" value="ATPASEC"/>
</dbReference>
<evidence type="ECO:0000256" key="2">
    <source>
        <dbReference type="ARBA" id="ARBA00006704"/>
    </source>
</evidence>
<comment type="similarity">
    <text evidence="2">Belongs to the ATPase C chain family.</text>
</comment>
<dbReference type="GO" id="GO:0045259">
    <property type="term" value="C:proton-transporting ATP synthase complex"/>
    <property type="evidence" value="ECO:0007669"/>
    <property type="project" value="UniProtKB-KW"/>
</dbReference>
<name>A0A0G3I407_LIBAF</name>
<sequence length="88" mass="9117">MGIESVSALAAISHYSLAAKFLAIGMACLAMGLVALAIGNIFSNYLSGALRNPSAAVHQKSQVLIFAAIAESVAIFLLLIVILLLFVV</sequence>
<evidence type="ECO:0000313" key="14">
    <source>
        <dbReference type="Proteomes" id="UP000035503"/>
    </source>
</evidence>
<feature type="transmembrane region" description="Helical" evidence="11">
    <location>
        <begin position="63"/>
        <end position="87"/>
    </location>
</feature>
<dbReference type="Pfam" id="PF00137">
    <property type="entry name" value="ATP-synt_C"/>
    <property type="match status" value="1"/>
</dbReference>
<dbReference type="STRING" id="1277257.G293_05075"/>
<proteinExistence type="inferred from homology"/>
<keyword evidence="5 11" id="KW-1133">Transmembrane helix</keyword>
<dbReference type="GO" id="GO:0015078">
    <property type="term" value="F:proton transmembrane transporter activity"/>
    <property type="evidence" value="ECO:0007669"/>
    <property type="project" value="InterPro"/>
</dbReference>
<dbReference type="GO" id="GO:0008289">
    <property type="term" value="F:lipid binding"/>
    <property type="evidence" value="ECO:0007669"/>
    <property type="project" value="UniProtKB-KW"/>
</dbReference>
<evidence type="ECO:0000256" key="10">
    <source>
        <dbReference type="ARBA" id="ARBA00032887"/>
    </source>
</evidence>
<evidence type="ECO:0000256" key="6">
    <source>
        <dbReference type="ARBA" id="ARBA00023121"/>
    </source>
</evidence>
<dbReference type="EMBL" id="CP004021">
    <property type="protein sequence ID" value="AKK20626.1"/>
    <property type="molecule type" value="Genomic_DNA"/>
</dbReference>
<keyword evidence="3" id="KW-0813">Transport</keyword>
<evidence type="ECO:0000256" key="11">
    <source>
        <dbReference type="SAM" id="Phobius"/>
    </source>
</evidence>
<keyword evidence="8" id="KW-0066">ATP synthesis</keyword>
<keyword evidence="3" id="KW-0375">Hydrogen ion transport</keyword>
<comment type="subcellular location">
    <subcellularLocation>
        <location evidence="1">Membrane</location>
        <topology evidence="1">Multi-pass membrane protein</topology>
    </subcellularLocation>
</comment>
<accession>A0A0G3I407</accession>
<evidence type="ECO:0000256" key="5">
    <source>
        <dbReference type="ARBA" id="ARBA00022989"/>
    </source>
</evidence>
<feature type="domain" description="V-ATPase proteolipid subunit C-like" evidence="12">
    <location>
        <begin position="22"/>
        <end position="84"/>
    </location>
</feature>
<keyword evidence="6" id="KW-0446">Lipid-binding</keyword>
<dbReference type="PATRIC" id="fig|1277257.4.peg.1105"/>